<keyword evidence="1" id="KW-0732">Signal</keyword>
<dbReference type="STRING" id="112268.A0A182WFA9"/>
<dbReference type="CDD" id="cd01824">
    <property type="entry name" value="Phospholipase_B_like"/>
    <property type="match status" value="1"/>
</dbReference>
<organism evidence="2 3">
    <name type="scientific">Anopheles minimus</name>
    <dbReference type="NCBI Taxonomy" id="112268"/>
    <lineage>
        <taxon>Eukaryota</taxon>
        <taxon>Metazoa</taxon>
        <taxon>Ecdysozoa</taxon>
        <taxon>Arthropoda</taxon>
        <taxon>Hexapoda</taxon>
        <taxon>Insecta</taxon>
        <taxon>Pterygota</taxon>
        <taxon>Neoptera</taxon>
        <taxon>Endopterygota</taxon>
        <taxon>Diptera</taxon>
        <taxon>Nematocera</taxon>
        <taxon>Culicoidea</taxon>
        <taxon>Culicidae</taxon>
        <taxon>Anophelinae</taxon>
        <taxon>Anopheles</taxon>
    </lineage>
</organism>
<protein>
    <recommendedName>
        <fullName evidence="4">Phospholipase B1, membrane-associated</fullName>
    </recommendedName>
</protein>
<proteinExistence type="predicted"/>
<dbReference type="InterPro" id="IPR001087">
    <property type="entry name" value="GDSL"/>
</dbReference>
<reference evidence="3" key="1">
    <citation type="submission" date="2013-03" db="EMBL/GenBank/DDBJ databases">
        <title>The Genome Sequence of Anopheles minimus MINIMUS1.</title>
        <authorList>
            <consortium name="The Broad Institute Genomics Platform"/>
            <person name="Neafsey D.E."/>
            <person name="Walton C."/>
            <person name="Walker B."/>
            <person name="Young S.K."/>
            <person name="Zeng Q."/>
            <person name="Gargeya S."/>
            <person name="Fitzgerald M."/>
            <person name="Haas B."/>
            <person name="Abouelleil A."/>
            <person name="Allen A.W."/>
            <person name="Alvarado L."/>
            <person name="Arachchi H.M."/>
            <person name="Berlin A.M."/>
            <person name="Chapman S.B."/>
            <person name="Gainer-Dewar J."/>
            <person name="Goldberg J."/>
            <person name="Griggs A."/>
            <person name="Gujja S."/>
            <person name="Hansen M."/>
            <person name="Howarth C."/>
            <person name="Imamovic A."/>
            <person name="Ireland A."/>
            <person name="Larimer J."/>
            <person name="McCowan C."/>
            <person name="Murphy C."/>
            <person name="Pearson M."/>
            <person name="Poon T.W."/>
            <person name="Priest M."/>
            <person name="Roberts A."/>
            <person name="Saif S."/>
            <person name="Shea T."/>
            <person name="Sisk P."/>
            <person name="Sykes S."/>
            <person name="Wortman J."/>
            <person name="Nusbaum C."/>
            <person name="Birren B."/>
        </authorList>
    </citation>
    <scope>NUCLEOTIDE SEQUENCE [LARGE SCALE GENOMIC DNA]</scope>
    <source>
        <strain evidence="3">MINIMUS1</strain>
    </source>
</reference>
<keyword evidence="3" id="KW-1185">Reference proteome</keyword>
<dbReference type="GO" id="GO:0006644">
    <property type="term" value="P:phospholipid metabolic process"/>
    <property type="evidence" value="ECO:0007669"/>
    <property type="project" value="TreeGrafter"/>
</dbReference>
<dbReference type="InterPro" id="IPR038885">
    <property type="entry name" value="PLB1"/>
</dbReference>
<evidence type="ECO:0000313" key="2">
    <source>
        <dbReference type="EnsemblMetazoa" id="AMIN009056-PA"/>
    </source>
</evidence>
<dbReference type="InterPro" id="IPR035547">
    <property type="entry name" value="Phospholipase_B"/>
</dbReference>
<dbReference type="SUPFAM" id="SSF52266">
    <property type="entry name" value="SGNH hydrolase"/>
    <property type="match status" value="1"/>
</dbReference>
<dbReference type="VEuPathDB" id="VectorBase:AMIN009056"/>
<evidence type="ECO:0000313" key="3">
    <source>
        <dbReference type="Proteomes" id="UP000075920"/>
    </source>
</evidence>
<dbReference type="PANTHER" id="PTHR21325">
    <property type="entry name" value="PHOSPHOLIPASE B, PLB1"/>
    <property type="match status" value="1"/>
</dbReference>
<evidence type="ECO:0000256" key="1">
    <source>
        <dbReference type="SAM" id="SignalP"/>
    </source>
</evidence>
<dbReference type="InterPro" id="IPR036514">
    <property type="entry name" value="SGNH_hydro_sf"/>
</dbReference>
<dbReference type="GO" id="GO:0004620">
    <property type="term" value="F:phospholipase activity"/>
    <property type="evidence" value="ECO:0007669"/>
    <property type="project" value="InterPro"/>
</dbReference>
<evidence type="ECO:0008006" key="4">
    <source>
        <dbReference type="Google" id="ProtNLM"/>
    </source>
</evidence>
<reference evidence="2" key="2">
    <citation type="submission" date="2020-05" db="UniProtKB">
        <authorList>
            <consortium name="EnsemblMetazoa"/>
        </authorList>
    </citation>
    <scope>IDENTIFICATION</scope>
    <source>
        <strain evidence="2">MINIMUS1</strain>
    </source>
</reference>
<name>A0A182WFA9_9DIPT</name>
<dbReference type="AlphaFoldDB" id="A0A182WFA9"/>
<accession>A0A182WFA9</accession>
<dbReference type="PANTHER" id="PTHR21325:SF31">
    <property type="entry name" value="GH22081P-RELATED"/>
    <property type="match status" value="1"/>
</dbReference>
<feature type="signal peptide" evidence="1">
    <location>
        <begin position="1"/>
        <end position="28"/>
    </location>
</feature>
<sequence>MQRLGQTSSLSVLLVLLLLLCHENKFHRWKVNAAISAFQPTIFDNAQWRVIFHLYRNVTLMMAGRTGYKTSGKFLQKKIPDTVPFPCDVAVGRSPEPPTSVHKLRPGDINVVAAIGDSVVTASGASATSFLQLYTENRGLSWCIGGQWDWRNATTLPNILKMFNSKLVGYSYRDSYSFHWDSQFNNAEIGAVSKELPHMAAQMVTRIRTDRRVNFKKDWKLLTITIGGNDICAYVCTLKDPESLPTQHRRSLLKMLRYLRDNLPRTLVNIVSVPDVSNVVSIKKKPMMCWILHHAECPCWVGPMHNSTKESRARWARIQMQYRKVEEEVAMLDEFRGLDEFAVVHQPWTRNLSQLMKGNEVDYSLLSYDCFHMSQKGHSQAAVAYWNNLLEPPGKKSTGWKPGIDVFRCPSKESPYIYTYDNS</sequence>
<feature type="chain" id="PRO_5008141279" description="Phospholipase B1, membrane-associated" evidence="1">
    <location>
        <begin position="29"/>
        <end position="423"/>
    </location>
</feature>
<dbReference type="Proteomes" id="UP000075920">
    <property type="component" value="Unassembled WGS sequence"/>
</dbReference>
<dbReference type="EnsemblMetazoa" id="AMIN009056-RA">
    <property type="protein sequence ID" value="AMIN009056-PA"/>
    <property type="gene ID" value="AMIN009056"/>
</dbReference>
<dbReference type="Pfam" id="PF00657">
    <property type="entry name" value="Lipase_GDSL"/>
    <property type="match status" value="1"/>
</dbReference>
<dbReference type="Gene3D" id="3.40.50.1110">
    <property type="entry name" value="SGNH hydrolase"/>
    <property type="match status" value="1"/>
</dbReference>